<dbReference type="SUPFAM" id="SSF52738">
    <property type="entry name" value="Methylesterase CheB, C-terminal domain"/>
    <property type="match status" value="1"/>
</dbReference>
<dbReference type="Pfam" id="PF01339">
    <property type="entry name" value="CheB_methylest"/>
    <property type="match status" value="1"/>
</dbReference>
<evidence type="ECO:0000313" key="7">
    <source>
        <dbReference type="Proteomes" id="UP000256405"/>
    </source>
</evidence>
<evidence type="ECO:0000259" key="5">
    <source>
        <dbReference type="PROSITE" id="PS50122"/>
    </source>
</evidence>
<dbReference type="PANTHER" id="PTHR42872">
    <property type="entry name" value="PROTEIN-GLUTAMATE METHYLESTERASE/PROTEIN-GLUTAMINE GLUTAMINASE"/>
    <property type="match status" value="1"/>
</dbReference>
<dbReference type="GO" id="GO:0008984">
    <property type="term" value="F:protein-glutamate methylesterase activity"/>
    <property type="evidence" value="ECO:0007669"/>
    <property type="project" value="UniProtKB-EC"/>
</dbReference>
<dbReference type="InterPro" id="IPR035909">
    <property type="entry name" value="CheB_C"/>
</dbReference>
<dbReference type="GO" id="GO:0005737">
    <property type="term" value="C:cytoplasm"/>
    <property type="evidence" value="ECO:0007669"/>
    <property type="project" value="InterPro"/>
</dbReference>
<keyword evidence="1 4" id="KW-0378">Hydrolase</keyword>
<evidence type="ECO:0000256" key="1">
    <source>
        <dbReference type="ARBA" id="ARBA00022801"/>
    </source>
</evidence>
<dbReference type="RefSeq" id="WP_169714488.1">
    <property type="nucleotide sequence ID" value="NZ_MSSW01000086.1"/>
</dbReference>
<proteinExistence type="predicted"/>
<evidence type="ECO:0000256" key="3">
    <source>
        <dbReference type="ARBA" id="ARBA00048267"/>
    </source>
</evidence>
<sequence length="191" mass="20241">MKTVQPILIVGIGGSAGALNAYKALLNAMPHDTGMAFVVISHMLPTAHSQLTKILSRHTKMSVLLASDEMPIHANHVYIMPPDSDLTVENYKLKLISPRTGRNKQVDLFFISLAEAMGVRAVGIILSGYDGDGTAGCKHIKANGGKTFAQDSSAEVGNMPLSAQAAGCVDFVLPLDKIPDTLKSLAAELET</sequence>
<dbReference type="EMBL" id="QUNF01000018">
    <property type="protein sequence ID" value="REG83455.1"/>
    <property type="molecule type" value="Genomic_DNA"/>
</dbReference>
<accession>A0A3E0DLF1</accession>
<evidence type="ECO:0000256" key="2">
    <source>
        <dbReference type="ARBA" id="ARBA00039140"/>
    </source>
</evidence>
<comment type="catalytic activity">
    <reaction evidence="3">
        <text>[protein]-L-glutamate 5-O-methyl ester + H2O = L-glutamyl-[protein] + methanol + H(+)</text>
        <dbReference type="Rhea" id="RHEA:23236"/>
        <dbReference type="Rhea" id="RHEA-COMP:10208"/>
        <dbReference type="Rhea" id="RHEA-COMP:10311"/>
        <dbReference type="ChEBI" id="CHEBI:15377"/>
        <dbReference type="ChEBI" id="CHEBI:15378"/>
        <dbReference type="ChEBI" id="CHEBI:17790"/>
        <dbReference type="ChEBI" id="CHEBI:29973"/>
        <dbReference type="ChEBI" id="CHEBI:82795"/>
        <dbReference type="EC" id="3.1.1.61"/>
    </reaction>
</comment>
<dbReference type="PROSITE" id="PS50122">
    <property type="entry name" value="CHEB"/>
    <property type="match status" value="1"/>
</dbReference>
<keyword evidence="7" id="KW-1185">Reference proteome</keyword>
<evidence type="ECO:0000313" key="6">
    <source>
        <dbReference type="EMBL" id="REG83455.1"/>
    </source>
</evidence>
<dbReference type="EC" id="3.1.1.61" evidence="2"/>
<evidence type="ECO:0000256" key="4">
    <source>
        <dbReference type="PROSITE-ProRule" id="PRU00050"/>
    </source>
</evidence>
<keyword evidence="4" id="KW-0145">Chemotaxis</keyword>
<gene>
    <name evidence="6" type="ORF">C8N25_118100</name>
</gene>
<name>A0A3E0DLF1_9BACT</name>
<dbReference type="Proteomes" id="UP000256405">
    <property type="component" value="Unassembled WGS sequence"/>
</dbReference>
<dbReference type="GO" id="GO:0006935">
    <property type="term" value="P:chemotaxis"/>
    <property type="evidence" value="ECO:0007669"/>
    <property type="project" value="UniProtKB-UniRule"/>
</dbReference>
<dbReference type="PANTHER" id="PTHR42872:SF6">
    <property type="entry name" value="PROTEIN-GLUTAMATE METHYLESTERASE_PROTEIN-GLUTAMINE GLUTAMINASE"/>
    <property type="match status" value="1"/>
</dbReference>
<protein>
    <recommendedName>
        <fullName evidence="2">protein-glutamate methylesterase</fullName>
        <ecNumber evidence="2">3.1.1.61</ecNumber>
    </recommendedName>
</protein>
<dbReference type="InterPro" id="IPR000673">
    <property type="entry name" value="Sig_transdc_resp-reg_Me-estase"/>
</dbReference>
<dbReference type="Gene3D" id="3.40.50.180">
    <property type="entry name" value="Methylesterase CheB, C-terminal domain"/>
    <property type="match status" value="1"/>
</dbReference>
<feature type="active site" evidence="4">
    <location>
        <position position="132"/>
    </location>
</feature>
<dbReference type="AlphaFoldDB" id="A0A3E0DLF1"/>
<organism evidence="6 7">
    <name type="scientific">Algoriphagus antarcticus</name>
    <dbReference type="NCBI Taxonomy" id="238540"/>
    <lineage>
        <taxon>Bacteria</taxon>
        <taxon>Pseudomonadati</taxon>
        <taxon>Bacteroidota</taxon>
        <taxon>Cytophagia</taxon>
        <taxon>Cytophagales</taxon>
        <taxon>Cyclobacteriaceae</taxon>
        <taxon>Algoriphagus</taxon>
    </lineage>
</organism>
<feature type="active site" evidence="4">
    <location>
        <position position="42"/>
    </location>
</feature>
<reference evidence="6 7" key="1">
    <citation type="submission" date="2018-08" db="EMBL/GenBank/DDBJ databases">
        <title>Genomic Encyclopedia of Archaeal and Bacterial Type Strains, Phase II (KMG-II): from individual species to whole genera.</title>
        <authorList>
            <person name="Goeker M."/>
        </authorList>
    </citation>
    <scope>NUCLEOTIDE SEQUENCE [LARGE SCALE GENOMIC DNA]</scope>
    <source>
        <strain evidence="6 7">DSM 15986</strain>
    </source>
</reference>
<feature type="active site" evidence="4">
    <location>
        <position position="15"/>
    </location>
</feature>
<dbReference type="GO" id="GO:0000156">
    <property type="term" value="F:phosphorelay response regulator activity"/>
    <property type="evidence" value="ECO:0007669"/>
    <property type="project" value="InterPro"/>
</dbReference>
<feature type="domain" description="CheB-type methylesterase" evidence="5">
    <location>
        <begin position="6"/>
        <end position="182"/>
    </location>
</feature>
<comment type="caution">
    <text evidence="6">The sequence shown here is derived from an EMBL/GenBank/DDBJ whole genome shotgun (WGS) entry which is preliminary data.</text>
</comment>
<dbReference type="CDD" id="cd16434">
    <property type="entry name" value="CheB-CheR_fusion"/>
    <property type="match status" value="1"/>
</dbReference>